<dbReference type="RefSeq" id="WP_378295153.1">
    <property type="nucleotide sequence ID" value="NZ_JBHULE010000035.1"/>
</dbReference>
<dbReference type="InterPro" id="IPR036938">
    <property type="entry name" value="PAP2/HPO_sf"/>
</dbReference>
<dbReference type="SMART" id="SM00014">
    <property type="entry name" value="acidPPc"/>
    <property type="match status" value="1"/>
</dbReference>
<evidence type="ECO:0000313" key="3">
    <source>
        <dbReference type="EMBL" id="MFD2565333.1"/>
    </source>
</evidence>
<dbReference type="Gene3D" id="1.20.144.10">
    <property type="entry name" value="Phosphatidic acid phosphatase type 2/haloperoxidase"/>
    <property type="match status" value="1"/>
</dbReference>
<keyword evidence="1" id="KW-1133">Transmembrane helix</keyword>
<dbReference type="SUPFAM" id="SSF48317">
    <property type="entry name" value="Acid phosphatase/Vanadium-dependent haloperoxidase"/>
    <property type="match status" value="1"/>
</dbReference>
<dbReference type="PANTHER" id="PTHR14969:SF13">
    <property type="entry name" value="AT30094P"/>
    <property type="match status" value="1"/>
</dbReference>
<accession>A0ABW5LN50</accession>
<gene>
    <name evidence="3" type="ORF">ACFSR1_21830</name>
</gene>
<dbReference type="EMBL" id="JBHULE010000035">
    <property type="protein sequence ID" value="MFD2565333.1"/>
    <property type="molecule type" value="Genomic_DNA"/>
</dbReference>
<dbReference type="InterPro" id="IPR000326">
    <property type="entry name" value="PAP2/HPO"/>
</dbReference>
<evidence type="ECO:0000259" key="2">
    <source>
        <dbReference type="SMART" id="SM00014"/>
    </source>
</evidence>
<evidence type="ECO:0000313" key="4">
    <source>
        <dbReference type="Proteomes" id="UP001597319"/>
    </source>
</evidence>
<reference evidence="4" key="1">
    <citation type="journal article" date="2019" name="Int. J. Syst. Evol. Microbiol.">
        <title>The Global Catalogue of Microorganisms (GCM) 10K type strain sequencing project: providing services to taxonomists for standard genome sequencing and annotation.</title>
        <authorList>
            <consortium name="The Broad Institute Genomics Platform"/>
            <consortium name="The Broad Institute Genome Sequencing Center for Infectious Disease"/>
            <person name="Wu L."/>
            <person name="Ma J."/>
        </authorList>
    </citation>
    <scope>NUCLEOTIDE SEQUENCE [LARGE SCALE GENOMIC DNA]</scope>
    <source>
        <strain evidence="4">KCTC 52274</strain>
    </source>
</reference>
<name>A0ABW5LN50_9FLAO</name>
<protein>
    <submittedName>
        <fullName evidence="3">Phosphatase PAP2 family protein</fullName>
    </submittedName>
</protein>
<feature type="domain" description="Phosphatidic acid phosphatase type 2/haloperoxidase" evidence="2">
    <location>
        <begin position="59"/>
        <end position="176"/>
    </location>
</feature>
<comment type="caution">
    <text evidence="3">The sequence shown here is derived from an EMBL/GenBank/DDBJ whole genome shotgun (WGS) entry which is preliminary data.</text>
</comment>
<keyword evidence="1" id="KW-0812">Transmembrane</keyword>
<keyword evidence="1" id="KW-0472">Membrane</keyword>
<organism evidence="3 4">
    <name type="scientific">Aquimarina rubra</name>
    <dbReference type="NCBI Taxonomy" id="1920033"/>
    <lineage>
        <taxon>Bacteria</taxon>
        <taxon>Pseudomonadati</taxon>
        <taxon>Bacteroidota</taxon>
        <taxon>Flavobacteriia</taxon>
        <taxon>Flavobacteriales</taxon>
        <taxon>Flavobacteriaceae</taxon>
        <taxon>Aquimarina</taxon>
    </lineage>
</organism>
<evidence type="ECO:0000256" key="1">
    <source>
        <dbReference type="SAM" id="Phobius"/>
    </source>
</evidence>
<sequence length="187" mass="21448">MEELIQLDKDLMIFLNNLGSVTWDSFWLFMTEKFYQIPLYLVLLYFFYKYFGVKGTIITLITVALLITASDQISVLFKNVLVMRPRPCRAEGVAEFLRTIEVNCGRFGYFSGHATSSMALAFFTGLTLQKHLKYIFPFMVIWALIVSYSRIYLGVHYPLDVITGLATGIILGFGAFKLHTFLVKKYG</sequence>
<dbReference type="PANTHER" id="PTHR14969">
    <property type="entry name" value="SPHINGOSINE-1-PHOSPHATE PHOSPHOHYDROLASE"/>
    <property type="match status" value="1"/>
</dbReference>
<proteinExistence type="predicted"/>
<dbReference type="Pfam" id="PF01569">
    <property type="entry name" value="PAP2"/>
    <property type="match status" value="1"/>
</dbReference>
<feature type="transmembrane region" description="Helical" evidence="1">
    <location>
        <begin position="135"/>
        <end position="155"/>
    </location>
</feature>
<dbReference type="Proteomes" id="UP001597319">
    <property type="component" value="Unassembled WGS sequence"/>
</dbReference>
<feature type="transmembrane region" description="Helical" evidence="1">
    <location>
        <begin position="161"/>
        <end position="183"/>
    </location>
</feature>
<keyword evidence="4" id="KW-1185">Reference proteome</keyword>